<sequence>MASSVPRKSSVDVQGLLEQLTLQEKMSLLAGNGLWYTAAVARLGIPSVKVTDGPNGARGELFTAGTKAACFPAAVSIAATWDTGLAQRIGKAMAEETKTKGASVLLGPTVCPHRSPLGGRNFESFSEDPLLAGLQAASVIQGLQENGIAATVKHFAANEQETMRNTINVVVGERALREIYLKPFEIAIKKAQPLALMTSYNKVNGVHADQNEHLVKEILRDQWGYNGLVMSDYGGTNSLEDTIKVGVDLEMPGPPQHRRLAAVEKALEAGTLDMASINDRVRSVLQLVKNVGKFEHPEQVAETAINDPAHQRLIREAGADGIVLLKNEGGVLPLQTAKLGSIAVLGQSKTCFSNGGGSANLNAHYKITPYEALQKAVGETVDLRYATGAHIHRKLPCWTAGVTDGKGQPGWTIKEYMFAAKDKGFSDGLQPQRTYAFPLTTYMAIEHVPDAIRLEGTFTPTSTGAHYFSLPALGHAKLFIDDELVFDAGPSPDPRGYSEGGEFEIRKQHDFVQGETYRLRVEVLAPSAEQAMIPLMAGRIMFHLGFMEQKDYEEDLIANAVAAAKDADVALVFVGNSAEWETEGHDAANMSLPANGSQDRLVEAVAAVNPRTVVVNCTGVPVAMPWIDSVAGLLQCWFAGQEAGNAIVDVLLGVVSPSGRLPVSFPRSLEDTPSYGNFPGDLATVTVHYAEGIEVGYRHYDKHPEKVLFPFGAGLSYTTFEFGPAVISPQELVHGGVVTVQLQVKNTGAVAGKEVVQVYLAPPQLESGSDRPVRPAKVLAGFAKVEVAPQSSVSVTVEIFFESAAFWDTAAACWGVDSGEYAVLIGNSSASCTDHGSLTVKESFTFGP</sequence>
<dbReference type="EC" id="3.2.1.21" evidence="4 10"/>
<dbReference type="InterPro" id="IPR037524">
    <property type="entry name" value="PA14/GLEYA"/>
</dbReference>
<evidence type="ECO:0000256" key="10">
    <source>
        <dbReference type="RuleBase" id="RU361161"/>
    </source>
</evidence>
<keyword evidence="6" id="KW-0325">Glycoprotein</keyword>
<evidence type="ECO:0000259" key="11">
    <source>
        <dbReference type="PROSITE" id="PS51820"/>
    </source>
</evidence>
<keyword evidence="9 10" id="KW-0624">Polysaccharide degradation</keyword>
<feature type="domain" description="PA14" evidence="11">
    <location>
        <begin position="406"/>
        <end position="561"/>
    </location>
</feature>
<keyword evidence="5 10" id="KW-0378">Hydrolase</keyword>
<dbReference type="PROSITE" id="PS00775">
    <property type="entry name" value="GLYCOSYL_HYDROL_F3"/>
    <property type="match status" value="1"/>
</dbReference>
<dbReference type="Pfam" id="PF01915">
    <property type="entry name" value="Glyco_hydro_3_C"/>
    <property type="match status" value="1"/>
</dbReference>
<dbReference type="EMBL" id="CAWUHC010000004">
    <property type="protein sequence ID" value="CAK7210134.1"/>
    <property type="molecule type" value="Genomic_DNA"/>
</dbReference>
<dbReference type="PANTHER" id="PTHR42715:SF3">
    <property type="entry name" value="BETA-GLUCOSIDASE B-RELATED"/>
    <property type="match status" value="1"/>
</dbReference>
<dbReference type="InterPro" id="IPR002772">
    <property type="entry name" value="Glyco_hydro_3_C"/>
</dbReference>
<dbReference type="Proteomes" id="UP001642406">
    <property type="component" value="Unassembled WGS sequence"/>
</dbReference>
<evidence type="ECO:0000256" key="7">
    <source>
        <dbReference type="ARBA" id="ARBA00023277"/>
    </source>
</evidence>
<dbReference type="InterPro" id="IPR026891">
    <property type="entry name" value="Fn3-like"/>
</dbReference>
<comment type="catalytic activity">
    <reaction evidence="1 10">
        <text>Hydrolysis of terminal, non-reducing beta-D-glucosyl residues with release of beta-D-glucose.</text>
        <dbReference type="EC" id="3.2.1.21"/>
    </reaction>
</comment>
<gene>
    <name evidence="12" type="ORF">SBRCBS47491_000668</name>
</gene>
<accession>A0ABP0ASJ8</accession>
<organism evidence="12 13">
    <name type="scientific">Sporothrix bragantina</name>
    <dbReference type="NCBI Taxonomy" id="671064"/>
    <lineage>
        <taxon>Eukaryota</taxon>
        <taxon>Fungi</taxon>
        <taxon>Dikarya</taxon>
        <taxon>Ascomycota</taxon>
        <taxon>Pezizomycotina</taxon>
        <taxon>Sordariomycetes</taxon>
        <taxon>Sordariomycetidae</taxon>
        <taxon>Ophiostomatales</taxon>
        <taxon>Ophiostomataceae</taxon>
        <taxon>Sporothrix</taxon>
    </lineage>
</organism>
<dbReference type="InterPro" id="IPR050288">
    <property type="entry name" value="Cellulose_deg_GH3"/>
</dbReference>
<dbReference type="Pfam" id="PF14310">
    <property type="entry name" value="Fn3-like"/>
    <property type="match status" value="1"/>
</dbReference>
<keyword evidence="13" id="KW-1185">Reference proteome</keyword>
<comment type="pathway">
    <text evidence="2 10">Glycan metabolism; cellulose degradation.</text>
</comment>
<dbReference type="InterPro" id="IPR001764">
    <property type="entry name" value="Glyco_hydro_3_N"/>
</dbReference>
<dbReference type="Pfam" id="PF07691">
    <property type="entry name" value="PA14"/>
    <property type="match status" value="1"/>
</dbReference>
<keyword evidence="7 10" id="KW-0119">Carbohydrate metabolism</keyword>
<dbReference type="SMART" id="SM01217">
    <property type="entry name" value="Fn3_like"/>
    <property type="match status" value="1"/>
</dbReference>
<dbReference type="SUPFAM" id="SSF52279">
    <property type="entry name" value="Beta-D-glucan exohydrolase, C-terminal domain"/>
    <property type="match status" value="1"/>
</dbReference>
<dbReference type="Gene3D" id="3.40.50.1700">
    <property type="entry name" value="Glycoside hydrolase family 3 C-terminal domain"/>
    <property type="match status" value="1"/>
</dbReference>
<name>A0ABP0ASJ8_9PEZI</name>
<keyword evidence="8 10" id="KW-0326">Glycosidase</keyword>
<protein>
    <recommendedName>
        <fullName evidence="4 10">beta-glucosidase</fullName>
        <ecNumber evidence="4 10">3.2.1.21</ecNumber>
    </recommendedName>
</protein>
<dbReference type="Pfam" id="PF00933">
    <property type="entry name" value="Glyco_hydro_3"/>
    <property type="match status" value="1"/>
</dbReference>
<dbReference type="InterPro" id="IPR036962">
    <property type="entry name" value="Glyco_hydro_3_N_sf"/>
</dbReference>
<dbReference type="InterPro" id="IPR011658">
    <property type="entry name" value="PA14_dom"/>
</dbReference>
<dbReference type="Gene3D" id="2.60.40.10">
    <property type="entry name" value="Immunoglobulins"/>
    <property type="match status" value="1"/>
</dbReference>
<dbReference type="PROSITE" id="PS51820">
    <property type="entry name" value="PA14"/>
    <property type="match status" value="1"/>
</dbReference>
<comment type="caution">
    <text evidence="12">The sequence shown here is derived from an EMBL/GenBank/DDBJ whole genome shotgun (WGS) entry which is preliminary data.</text>
</comment>
<dbReference type="InterPro" id="IPR017853">
    <property type="entry name" value="GH"/>
</dbReference>
<evidence type="ECO:0000256" key="4">
    <source>
        <dbReference type="ARBA" id="ARBA00012744"/>
    </source>
</evidence>
<evidence type="ECO:0000256" key="6">
    <source>
        <dbReference type="ARBA" id="ARBA00023180"/>
    </source>
</evidence>
<comment type="similarity">
    <text evidence="3 10">Belongs to the glycosyl hydrolase 3 family.</text>
</comment>
<dbReference type="Gene3D" id="2.60.120.260">
    <property type="entry name" value="Galactose-binding domain-like"/>
    <property type="match status" value="1"/>
</dbReference>
<evidence type="ECO:0000256" key="1">
    <source>
        <dbReference type="ARBA" id="ARBA00000448"/>
    </source>
</evidence>
<evidence type="ECO:0000256" key="3">
    <source>
        <dbReference type="ARBA" id="ARBA00005336"/>
    </source>
</evidence>
<dbReference type="SUPFAM" id="SSF51445">
    <property type="entry name" value="(Trans)glycosidases"/>
    <property type="match status" value="1"/>
</dbReference>
<evidence type="ECO:0000256" key="5">
    <source>
        <dbReference type="ARBA" id="ARBA00022801"/>
    </source>
</evidence>
<dbReference type="PANTHER" id="PTHR42715">
    <property type="entry name" value="BETA-GLUCOSIDASE"/>
    <property type="match status" value="1"/>
</dbReference>
<evidence type="ECO:0000256" key="9">
    <source>
        <dbReference type="ARBA" id="ARBA00023326"/>
    </source>
</evidence>
<evidence type="ECO:0000256" key="2">
    <source>
        <dbReference type="ARBA" id="ARBA00004987"/>
    </source>
</evidence>
<dbReference type="InterPro" id="IPR036881">
    <property type="entry name" value="Glyco_hydro_3_C_sf"/>
</dbReference>
<dbReference type="PRINTS" id="PR00133">
    <property type="entry name" value="GLHYDRLASE3"/>
</dbReference>
<dbReference type="Gene3D" id="3.20.20.300">
    <property type="entry name" value="Glycoside hydrolase, family 3, N-terminal domain"/>
    <property type="match status" value="1"/>
</dbReference>
<reference evidence="12 13" key="1">
    <citation type="submission" date="2024-01" db="EMBL/GenBank/DDBJ databases">
        <authorList>
            <person name="Allen C."/>
            <person name="Tagirdzhanova G."/>
        </authorList>
    </citation>
    <scope>NUCLEOTIDE SEQUENCE [LARGE SCALE GENOMIC DNA]</scope>
</reference>
<evidence type="ECO:0000313" key="13">
    <source>
        <dbReference type="Proteomes" id="UP001642406"/>
    </source>
</evidence>
<evidence type="ECO:0000256" key="8">
    <source>
        <dbReference type="ARBA" id="ARBA00023295"/>
    </source>
</evidence>
<dbReference type="InterPro" id="IPR019800">
    <property type="entry name" value="Glyco_hydro_3_AS"/>
</dbReference>
<dbReference type="InterPro" id="IPR013783">
    <property type="entry name" value="Ig-like_fold"/>
</dbReference>
<evidence type="ECO:0000313" key="12">
    <source>
        <dbReference type="EMBL" id="CAK7210134.1"/>
    </source>
</evidence>
<proteinExistence type="inferred from homology"/>